<feature type="region of interest" description="Disordered" evidence="4">
    <location>
        <begin position="444"/>
        <end position="470"/>
    </location>
</feature>
<evidence type="ECO:0000256" key="1">
    <source>
        <dbReference type="ARBA" id="ARBA00022741"/>
    </source>
</evidence>
<reference evidence="6 7" key="1">
    <citation type="submission" date="2020-04" db="EMBL/GenBank/DDBJ databases">
        <title>Perkinsus olseni comparative genomics.</title>
        <authorList>
            <person name="Bogema D.R."/>
        </authorList>
    </citation>
    <scope>NUCLEOTIDE SEQUENCE [LARGE SCALE GENOMIC DNA]</scope>
    <source>
        <strain evidence="6">00978-12</strain>
    </source>
</reference>
<dbReference type="SUPFAM" id="SSF56112">
    <property type="entry name" value="Protein kinase-like (PK-like)"/>
    <property type="match status" value="1"/>
</dbReference>
<dbReference type="PANTHER" id="PTHR44167:SF24">
    <property type="entry name" value="SERINE_THREONINE-PROTEIN KINASE CHK2"/>
    <property type="match status" value="1"/>
</dbReference>
<keyword evidence="2 3" id="KW-0067">ATP-binding</keyword>
<evidence type="ECO:0000256" key="4">
    <source>
        <dbReference type="SAM" id="MobiDB-lite"/>
    </source>
</evidence>
<evidence type="ECO:0000313" key="7">
    <source>
        <dbReference type="Proteomes" id="UP000541610"/>
    </source>
</evidence>
<comment type="caution">
    <text evidence="6">The sequence shown here is derived from an EMBL/GenBank/DDBJ whole genome shotgun (WGS) entry which is preliminary data.</text>
</comment>
<dbReference type="GO" id="GO:0004674">
    <property type="term" value="F:protein serine/threonine kinase activity"/>
    <property type="evidence" value="ECO:0007669"/>
    <property type="project" value="TreeGrafter"/>
</dbReference>
<dbReference type="GO" id="GO:0005524">
    <property type="term" value="F:ATP binding"/>
    <property type="evidence" value="ECO:0007669"/>
    <property type="project" value="UniProtKB-UniRule"/>
</dbReference>
<evidence type="ECO:0000256" key="2">
    <source>
        <dbReference type="ARBA" id="ARBA00022840"/>
    </source>
</evidence>
<feature type="domain" description="Protein kinase" evidence="5">
    <location>
        <begin position="154"/>
        <end position="413"/>
    </location>
</feature>
<dbReference type="PROSITE" id="PS00108">
    <property type="entry name" value="PROTEIN_KINASE_ST"/>
    <property type="match status" value="1"/>
</dbReference>
<organism evidence="6 7">
    <name type="scientific">Perkinsus olseni</name>
    <name type="common">Perkinsus atlanticus</name>
    <dbReference type="NCBI Taxonomy" id="32597"/>
    <lineage>
        <taxon>Eukaryota</taxon>
        <taxon>Sar</taxon>
        <taxon>Alveolata</taxon>
        <taxon>Perkinsozoa</taxon>
        <taxon>Perkinsea</taxon>
        <taxon>Perkinsida</taxon>
        <taxon>Perkinsidae</taxon>
        <taxon>Perkinsus</taxon>
    </lineage>
</organism>
<dbReference type="PROSITE" id="PS50011">
    <property type="entry name" value="PROTEIN_KINASE_DOM"/>
    <property type="match status" value="1"/>
</dbReference>
<dbReference type="GO" id="GO:0005737">
    <property type="term" value="C:cytoplasm"/>
    <property type="evidence" value="ECO:0007669"/>
    <property type="project" value="TreeGrafter"/>
</dbReference>
<dbReference type="InterPro" id="IPR011009">
    <property type="entry name" value="Kinase-like_dom_sf"/>
</dbReference>
<dbReference type="InterPro" id="IPR017441">
    <property type="entry name" value="Protein_kinase_ATP_BS"/>
</dbReference>
<proteinExistence type="predicted"/>
<dbReference type="InterPro" id="IPR008271">
    <property type="entry name" value="Ser/Thr_kinase_AS"/>
</dbReference>
<keyword evidence="1 3" id="KW-0547">Nucleotide-binding</keyword>
<feature type="region of interest" description="Disordered" evidence="4">
    <location>
        <begin position="32"/>
        <end position="90"/>
    </location>
</feature>
<keyword evidence="6" id="KW-0808">Transferase</keyword>
<feature type="binding site" evidence="3">
    <location>
        <position position="183"/>
    </location>
    <ligand>
        <name>ATP</name>
        <dbReference type="ChEBI" id="CHEBI:30616"/>
    </ligand>
</feature>
<dbReference type="PROSITE" id="PS00107">
    <property type="entry name" value="PROTEIN_KINASE_ATP"/>
    <property type="match status" value="1"/>
</dbReference>
<dbReference type="GO" id="GO:0044773">
    <property type="term" value="P:mitotic DNA damage checkpoint signaling"/>
    <property type="evidence" value="ECO:0007669"/>
    <property type="project" value="TreeGrafter"/>
</dbReference>
<accession>A0A7J6P1I8</accession>
<dbReference type="PANTHER" id="PTHR44167">
    <property type="entry name" value="OVARIAN-SPECIFIC SERINE/THREONINE-PROTEIN KINASE LOK-RELATED"/>
    <property type="match status" value="1"/>
</dbReference>
<keyword evidence="6" id="KW-0418">Kinase</keyword>
<dbReference type="Gene3D" id="1.10.510.10">
    <property type="entry name" value="Transferase(Phosphotransferase) domain 1"/>
    <property type="match status" value="1"/>
</dbReference>
<dbReference type="InterPro" id="IPR000719">
    <property type="entry name" value="Prot_kinase_dom"/>
</dbReference>
<gene>
    <name evidence="6" type="primary">JIL-1_1</name>
    <name evidence="6" type="ORF">FOZ60_001285</name>
</gene>
<evidence type="ECO:0000259" key="5">
    <source>
        <dbReference type="PROSITE" id="PS50011"/>
    </source>
</evidence>
<dbReference type="AlphaFoldDB" id="A0A7J6P1I8"/>
<evidence type="ECO:0000313" key="6">
    <source>
        <dbReference type="EMBL" id="KAF4689687.1"/>
    </source>
</evidence>
<dbReference type="SMART" id="SM00220">
    <property type="entry name" value="S_TKc"/>
    <property type="match status" value="1"/>
</dbReference>
<dbReference type="EMBL" id="JABANP010000118">
    <property type="protein sequence ID" value="KAF4689687.1"/>
    <property type="molecule type" value="Genomic_DNA"/>
</dbReference>
<dbReference type="GO" id="GO:0005634">
    <property type="term" value="C:nucleus"/>
    <property type="evidence" value="ECO:0007669"/>
    <property type="project" value="TreeGrafter"/>
</dbReference>
<dbReference type="OrthoDB" id="10252354at2759"/>
<dbReference type="Proteomes" id="UP000541610">
    <property type="component" value="Unassembled WGS sequence"/>
</dbReference>
<protein>
    <submittedName>
        <fullName evidence="6">Chromosomal serine/threonine-protein kinase jil-1</fullName>
    </submittedName>
</protein>
<feature type="compositionally biased region" description="Polar residues" evidence="4">
    <location>
        <begin position="33"/>
        <end position="66"/>
    </location>
</feature>
<evidence type="ECO:0000256" key="3">
    <source>
        <dbReference type="PROSITE-ProRule" id="PRU10141"/>
    </source>
</evidence>
<name>A0A7J6P1I8_PEROL</name>
<dbReference type="Pfam" id="PF00069">
    <property type="entry name" value="Pkinase"/>
    <property type="match status" value="1"/>
</dbReference>
<sequence length="522" mass="57329">MDPMLTKAGSVNITVHGKAALAAKEAPIGRHTVASTVDTRPPLETSSLMSGQCATGASVSTGSPMQQEGKAQKRAQPRGDSLPASLGTESSASGQLLKAVCMNMFMDVENDAETENVAAVSNESPSSTIFPVIEDSDREDRGDEIAPAFAHEDFEVIEQLGQGGGGAVYKAVHKDTGKEYALKRLNGDTELTRAEVDVMAHKRPHPNVVDMHGSYIYNGDTFLVLDYVEGEDLSSWLNREAPSNYSVEEAVIVKHVFRQLVKAVRHIHSHRIVHRDLKPGNIMIVEPRGDMKFPTIYLLDFGTAKCQEWGSLKTLCGTVSYMAPEVLQQMQCMAEPRQTKKTDVWGLGMILHEMLVGSPPECAERPGKDGEFPEPKLSREIKDQDAIDLIRRCLSIDPRKRPLCLDILQHPWLSHPQVTGSARKQNPTVVGSASMGREVEFGKRTLSPQPPMAVYHQHTDDPAAEESSGYQIRLSSTPEDRMSAGTDPSDETDYCYCCFLLLATVIIIHPSNSQCSFRHAYS</sequence>